<dbReference type="Pfam" id="PF02482">
    <property type="entry name" value="Ribosomal_S30AE"/>
    <property type="match status" value="1"/>
</dbReference>
<evidence type="ECO:0000256" key="4">
    <source>
        <dbReference type="SAM" id="MobiDB-lite"/>
    </source>
</evidence>
<dbReference type="CDD" id="cd00552">
    <property type="entry name" value="RaiA"/>
    <property type="match status" value="1"/>
</dbReference>
<evidence type="ECO:0000256" key="1">
    <source>
        <dbReference type="ARBA" id="ARBA00022845"/>
    </source>
</evidence>
<organism evidence="5 6">
    <name type="scientific">Pseudaeromonas sharmana</name>
    <dbReference type="NCBI Taxonomy" id="328412"/>
    <lineage>
        <taxon>Bacteria</taxon>
        <taxon>Pseudomonadati</taxon>
        <taxon>Pseudomonadota</taxon>
        <taxon>Gammaproteobacteria</taxon>
        <taxon>Aeromonadales</taxon>
        <taxon>Aeromonadaceae</taxon>
        <taxon>Pseudaeromonas</taxon>
    </lineage>
</organism>
<dbReference type="PANTHER" id="PTHR33231">
    <property type="entry name" value="30S RIBOSOMAL PROTEIN"/>
    <property type="match status" value="1"/>
</dbReference>
<evidence type="ECO:0000256" key="3">
    <source>
        <dbReference type="ARBA" id="ARBA00038431"/>
    </source>
</evidence>
<accession>A0ABV8CJP3</accession>
<keyword evidence="1" id="KW-0810">Translation regulation</keyword>
<evidence type="ECO:0000256" key="2">
    <source>
        <dbReference type="ARBA" id="ARBA00023016"/>
    </source>
</evidence>
<dbReference type="InterPro" id="IPR036567">
    <property type="entry name" value="RHF-like"/>
</dbReference>
<keyword evidence="6" id="KW-1185">Reference proteome</keyword>
<dbReference type="Proteomes" id="UP001595692">
    <property type="component" value="Unassembled WGS sequence"/>
</dbReference>
<name>A0ABV8CJP3_9GAMM</name>
<dbReference type="RefSeq" id="WP_377150300.1">
    <property type="nucleotide sequence ID" value="NZ_JBHSAF010000001.1"/>
</dbReference>
<evidence type="ECO:0000313" key="5">
    <source>
        <dbReference type="EMBL" id="MFC3912208.1"/>
    </source>
</evidence>
<gene>
    <name evidence="5" type="primary">hpf</name>
    <name evidence="5" type="ORF">ACFOSS_01860</name>
</gene>
<feature type="region of interest" description="Disordered" evidence="4">
    <location>
        <begin position="86"/>
        <end position="114"/>
    </location>
</feature>
<evidence type="ECO:0000313" key="6">
    <source>
        <dbReference type="Proteomes" id="UP001595692"/>
    </source>
</evidence>
<dbReference type="Gene3D" id="3.30.160.100">
    <property type="entry name" value="Ribosome hibernation promotion factor-like"/>
    <property type="match status" value="1"/>
</dbReference>
<dbReference type="InterPro" id="IPR050574">
    <property type="entry name" value="HPF/YfiA_ribosome-assoc"/>
</dbReference>
<dbReference type="SUPFAM" id="SSF69754">
    <property type="entry name" value="Ribosome binding protein Y (YfiA homologue)"/>
    <property type="match status" value="1"/>
</dbReference>
<comment type="similarity">
    <text evidence="3">Belongs to the HPF/YfiA ribosome-associated protein family. YfiA subfamily.</text>
</comment>
<keyword evidence="2" id="KW-0346">Stress response</keyword>
<comment type="caution">
    <text evidence="5">The sequence shown here is derived from an EMBL/GenBank/DDBJ whole genome shotgun (WGS) entry which is preliminary data.</text>
</comment>
<dbReference type="PANTHER" id="PTHR33231:SF3">
    <property type="entry name" value="RIBOSOME-ASSOCIATED INHIBITOR A"/>
    <property type="match status" value="1"/>
</dbReference>
<dbReference type="NCBIfam" id="TIGR00741">
    <property type="entry name" value="yfiA"/>
    <property type="match status" value="1"/>
</dbReference>
<proteinExistence type="inferred from homology"/>
<sequence>MMIDITSKAIEITPAIRERIESRFAKLERIQVPLISPQVIVIKEGQEFIVEAKISVPNGQLFAQAQHEDLYAAVTLLGQKLERQLTRHNDKPAAHRAARSGKEQCRAGELTPAV</sequence>
<dbReference type="InterPro" id="IPR003489">
    <property type="entry name" value="RHF/RaiA"/>
</dbReference>
<reference evidence="6" key="1">
    <citation type="journal article" date="2019" name="Int. J. Syst. Evol. Microbiol.">
        <title>The Global Catalogue of Microorganisms (GCM) 10K type strain sequencing project: providing services to taxonomists for standard genome sequencing and annotation.</title>
        <authorList>
            <consortium name="The Broad Institute Genomics Platform"/>
            <consortium name="The Broad Institute Genome Sequencing Center for Infectious Disease"/>
            <person name="Wu L."/>
            <person name="Ma J."/>
        </authorList>
    </citation>
    <scope>NUCLEOTIDE SEQUENCE [LARGE SCALE GENOMIC DNA]</scope>
    <source>
        <strain evidence="6">CCUG 54939</strain>
    </source>
</reference>
<dbReference type="EMBL" id="JBHSAF010000001">
    <property type="protein sequence ID" value="MFC3912208.1"/>
    <property type="molecule type" value="Genomic_DNA"/>
</dbReference>
<protein>
    <submittedName>
        <fullName evidence="5">Ribosome hibernation-promoting factor, HPF/YfiA family</fullName>
    </submittedName>
</protein>